<protein>
    <submittedName>
        <fullName evidence="6">Uncharacterized protein</fullName>
    </submittedName>
</protein>
<feature type="transmembrane region" description="Helical" evidence="5">
    <location>
        <begin position="55"/>
        <end position="74"/>
    </location>
</feature>
<dbReference type="PANTHER" id="PTHR11662:SF399">
    <property type="entry name" value="FI19708P1-RELATED"/>
    <property type="match status" value="1"/>
</dbReference>
<dbReference type="PANTHER" id="PTHR11662">
    <property type="entry name" value="SOLUTE CARRIER FAMILY 17"/>
    <property type="match status" value="1"/>
</dbReference>
<evidence type="ECO:0000256" key="1">
    <source>
        <dbReference type="ARBA" id="ARBA00004141"/>
    </source>
</evidence>
<dbReference type="EMBL" id="BPLR01018760">
    <property type="protein sequence ID" value="GIZ02144.1"/>
    <property type="molecule type" value="Genomic_DNA"/>
</dbReference>
<evidence type="ECO:0000256" key="2">
    <source>
        <dbReference type="ARBA" id="ARBA00022692"/>
    </source>
</evidence>
<dbReference type="Proteomes" id="UP001054945">
    <property type="component" value="Unassembled WGS sequence"/>
</dbReference>
<evidence type="ECO:0000313" key="6">
    <source>
        <dbReference type="EMBL" id="GIZ02144.1"/>
    </source>
</evidence>
<evidence type="ECO:0000256" key="5">
    <source>
        <dbReference type="SAM" id="Phobius"/>
    </source>
</evidence>
<comment type="caution">
    <text evidence="6">The sequence shown here is derived from an EMBL/GenBank/DDBJ whole genome shotgun (WGS) entry which is preliminary data.</text>
</comment>
<name>A0AAV4Y6Q1_CAEEX</name>
<reference evidence="6 7" key="1">
    <citation type="submission" date="2021-06" db="EMBL/GenBank/DDBJ databases">
        <title>Caerostris extrusa draft genome.</title>
        <authorList>
            <person name="Kono N."/>
            <person name="Arakawa K."/>
        </authorList>
    </citation>
    <scope>NUCLEOTIDE SEQUENCE [LARGE SCALE GENOMIC DNA]</scope>
</reference>
<feature type="transmembrane region" description="Helical" evidence="5">
    <location>
        <begin position="94"/>
        <end position="112"/>
    </location>
</feature>
<keyword evidence="4 5" id="KW-0472">Membrane</keyword>
<organism evidence="6 7">
    <name type="scientific">Caerostris extrusa</name>
    <name type="common">Bark spider</name>
    <name type="synonym">Caerostris bankana</name>
    <dbReference type="NCBI Taxonomy" id="172846"/>
    <lineage>
        <taxon>Eukaryota</taxon>
        <taxon>Metazoa</taxon>
        <taxon>Ecdysozoa</taxon>
        <taxon>Arthropoda</taxon>
        <taxon>Chelicerata</taxon>
        <taxon>Arachnida</taxon>
        <taxon>Araneae</taxon>
        <taxon>Araneomorphae</taxon>
        <taxon>Entelegynae</taxon>
        <taxon>Araneoidea</taxon>
        <taxon>Araneidae</taxon>
        <taxon>Caerostris</taxon>
    </lineage>
</organism>
<dbReference type="SUPFAM" id="SSF103473">
    <property type="entry name" value="MFS general substrate transporter"/>
    <property type="match status" value="1"/>
</dbReference>
<dbReference type="InterPro" id="IPR036259">
    <property type="entry name" value="MFS_trans_sf"/>
</dbReference>
<dbReference type="GO" id="GO:0006820">
    <property type="term" value="P:monoatomic anion transport"/>
    <property type="evidence" value="ECO:0007669"/>
    <property type="project" value="TreeGrafter"/>
</dbReference>
<keyword evidence="2 5" id="KW-0812">Transmembrane</keyword>
<evidence type="ECO:0000256" key="4">
    <source>
        <dbReference type="ARBA" id="ARBA00023136"/>
    </source>
</evidence>
<accession>A0AAV4Y6Q1</accession>
<proteinExistence type="predicted"/>
<keyword evidence="3 5" id="KW-1133">Transmembrane helix</keyword>
<gene>
    <name evidence="6" type="primary">AVEN_152069_1</name>
    <name evidence="6" type="ORF">CEXT_97971</name>
</gene>
<sequence>MTCKGCIIFTIGVIGIYLSGCDTTWNVVCLFIATASVGFGFAGSLITAVDMSPTFCGVLMGFASTVGSFAGYAIPITVGLLTNGGQTLAQWRKMFLITAAVGAGSSVLFLAIGSTDIQPLRPGLVQRRQHEQSD</sequence>
<dbReference type="InterPro" id="IPR050382">
    <property type="entry name" value="MFS_Na/Anion_cotransporter"/>
</dbReference>
<feature type="transmembrane region" description="Helical" evidence="5">
    <location>
        <begin position="25"/>
        <end position="48"/>
    </location>
</feature>
<dbReference type="AlphaFoldDB" id="A0AAV4Y6Q1"/>
<dbReference type="Gene3D" id="1.20.1250.20">
    <property type="entry name" value="MFS general substrate transporter like domains"/>
    <property type="match status" value="1"/>
</dbReference>
<dbReference type="GO" id="GO:0022857">
    <property type="term" value="F:transmembrane transporter activity"/>
    <property type="evidence" value="ECO:0007669"/>
    <property type="project" value="TreeGrafter"/>
</dbReference>
<keyword evidence="7" id="KW-1185">Reference proteome</keyword>
<evidence type="ECO:0000256" key="3">
    <source>
        <dbReference type="ARBA" id="ARBA00022989"/>
    </source>
</evidence>
<comment type="subcellular location">
    <subcellularLocation>
        <location evidence="1">Membrane</location>
        <topology evidence="1">Multi-pass membrane protein</topology>
    </subcellularLocation>
</comment>
<evidence type="ECO:0000313" key="7">
    <source>
        <dbReference type="Proteomes" id="UP001054945"/>
    </source>
</evidence>
<dbReference type="GO" id="GO:0016020">
    <property type="term" value="C:membrane"/>
    <property type="evidence" value="ECO:0007669"/>
    <property type="project" value="UniProtKB-SubCell"/>
</dbReference>